<keyword evidence="3" id="KW-1185">Reference proteome</keyword>
<sequence>MTAGSHPTGSGRSIVTFTSTDADRAILGFAGEIGTAELRQLEELPGDSRLHAARAWVWDMREVTRLDLACAYALLRAATGRPSSTTLTIRGARHRVRRVLRECGLEAVAVVEE</sequence>
<dbReference type="SUPFAM" id="SSF52091">
    <property type="entry name" value="SpoIIaa-like"/>
    <property type="match status" value="1"/>
</dbReference>
<dbReference type="RefSeq" id="WP_078859115.1">
    <property type="nucleotide sequence ID" value="NZ_CP022433.1"/>
</dbReference>
<evidence type="ECO:0000313" key="2">
    <source>
        <dbReference type="EMBL" id="ASN22842.1"/>
    </source>
</evidence>
<protein>
    <submittedName>
        <fullName evidence="2">STAS domain-containing protein</fullName>
    </submittedName>
</protein>
<dbReference type="Proteomes" id="UP000031501">
    <property type="component" value="Chromosome"/>
</dbReference>
<dbReference type="Pfam" id="PF13466">
    <property type="entry name" value="STAS_2"/>
    <property type="match status" value="1"/>
</dbReference>
<name>A0A221NSE9_9ACTN</name>
<feature type="domain" description="MlaB-like STAS" evidence="1">
    <location>
        <begin position="30"/>
        <end position="105"/>
    </location>
</feature>
<evidence type="ECO:0000259" key="1">
    <source>
        <dbReference type="Pfam" id="PF13466"/>
    </source>
</evidence>
<dbReference type="InterPro" id="IPR058548">
    <property type="entry name" value="MlaB-like_STAS"/>
</dbReference>
<organism evidence="2 3">
    <name type="scientific">Streptomyces pluripotens</name>
    <dbReference type="NCBI Taxonomy" id="1355015"/>
    <lineage>
        <taxon>Bacteria</taxon>
        <taxon>Bacillati</taxon>
        <taxon>Actinomycetota</taxon>
        <taxon>Actinomycetes</taxon>
        <taxon>Kitasatosporales</taxon>
        <taxon>Streptomycetaceae</taxon>
        <taxon>Streptomyces</taxon>
    </lineage>
</organism>
<accession>A0A221NSE9</accession>
<evidence type="ECO:0000313" key="3">
    <source>
        <dbReference type="Proteomes" id="UP000031501"/>
    </source>
</evidence>
<reference evidence="2 3" key="1">
    <citation type="submission" date="2017-07" db="EMBL/GenBank/DDBJ databases">
        <title>Genome sequence of Streptomyces pluripotens MUSC 137T.</title>
        <authorList>
            <person name="Ser H.-L."/>
            <person name="Lee L.-H."/>
        </authorList>
    </citation>
    <scope>NUCLEOTIDE SEQUENCE [LARGE SCALE GENOMIC DNA]</scope>
    <source>
        <strain evidence="2 3">MUSC 137</strain>
    </source>
</reference>
<gene>
    <name evidence="2" type="ORF">LK07_01025</name>
</gene>
<dbReference type="Gene3D" id="3.30.750.24">
    <property type="entry name" value="STAS domain"/>
    <property type="match status" value="1"/>
</dbReference>
<dbReference type="EMBL" id="CP022433">
    <property type="protein sequence ID" value="ASN22842.1"/>
    <property type="molecule type" value="Genomic_DNA"/>
</dbReference>
<dbReference type="InterPro" id="IPR036513">
    <property type="entry name" value="STAS_dom_sf"/>
</dbReference>
<proteinExistence type="predicted"/>
<dbReference type="AlphaFoldDB" id="A0A221NSE9"/>